<evidence type="ECO:0000313" key="2">
    <source>
        <dbReference type="EMBL" id="KAL1507896.1"/>
    </source>
</evidence>
<name>A0AB34IV26_PRYPA</name>
<dbReference type="Proteomes" id="UP001515480">
    <property type="component" value="Unassembled WGS sequence"/>
</dbReference>
<dbReference type="EMBL" id="JBGBPQ010000017">
    <property type="protein sequence ID" value="KAL1507896.1"/>
    <property type="molecule type" value="Genomic_DNA"/>
</dbReference>
<sequence>MTDHPLAAHPQYARARNGRRAALQVSVGIRCGGGSADTTRGTRKLSRIGVLLLGAIGIVVVPMHKLVRARSSIIATLEGRMTFEEYRAMVGLLEHLRFIAQLESDATNVLYRPHGKGGEQKDGPATLIKPDELMRASLTQWATIIMSCAGALFTAALFTNEVGTLRASRAIVWATSDAAGDGKGSPSILNNPVTPSISRLFFHM</sequence>
<feature type="transmembrane region" description="Helical" evidence="1">
    <location>
        <begin position="138"/>
        <end position="159"/>
    </location>
</feature>
<keyword evidence="3" id="KW-1185">Reference proteome</keyword>
<proteinExistence type="predicted"/>
<keyword evidence="1" id="KW-0472">Membrane</keyword>
<keyword evidence="1" id="KW-1133">Transmembrane helix</keyword>
<accession>A0AB34IV26</accession>
<reference evidence="2 3" key="1">
    <citation type="journal article" date="2024" name="Science">
        <title>Giant polyketide synthase enzymes in the biosynthesis of giant marine polyether toxins.</title>
        <authorList>
            <person name="Fallon T.R."/>
            <person name="Shende V.V."/>
            <person name="Wierzbicki I.H."/>
            <person name="Pendleton A.L."/>
            <person name="Watervoot N.F."/>
            <person name="Auber R.P."/>
            <person name="Gonzalez D.J."/>
            <person name="Wisecaver J.H."/>
            <person name="Moore B.S."/>
        </authorList>
    </citation>
    <scope>NUCLEOTIDE SEQUENCE [LARGE SCALE GENOMIC DNA]</scope>
    <source>
        <strain evidence="2 3">12B1</strain>
    </source>
</reference>
<organism evidence="2 3">
    <name type="scientific">Prymnesium parvum</name>
    <name type="common">Toxic golden alga</name>
    <dbReference type="NCBI Taxonomy" id="97485"/>
    <lineage>
        <taxon>Eukaryota</taxon>
        <taxon>Haptista</taxon>
        <taxon>Haptophyta</taxon>
        <taxon>Prymnesiophyceae</taxon>
        <taxon>Prymnesiales</taxon>
        <taxon>Prymnesiaceae</taxon>
        <taxon>Prymnesium</taxon>
    </lineage>
</organism>
<evidence type="ECO:0000256" key="1">
    <source>
        <dbReference type="SAM" id="Phobius"/>
    </source>
</evidence>
<evidence type="ECO:0000313" key="3">
    <source>
        <dbReference type="Proteomes" id="UP001515480"/>
    </source>
</evidence>
<comment type="caution">
    <text evidence="2">The sequence shown here is derived from an EMBL/GenBank/DDBJ whole genome shotgun (WGS) entry which is preliminary data.</text>
</comment>
<gene>
    <name evidence="2" type="ORF">AB1Y20_007502</name>
</gene>
<keyword evidence="1" id="KW-0812">Transmembrane</keyword>
<dbReference type="AlphaFoldDB" id="A0AB34IV26"/>
<feature type="transmembrane region" description="Helical" evidence="1">
    <location>
        <begin position="48"/>
        <end position="67"/>
    </location>
</feature>
<protein>
    <submittedName>
        <fullName evidence="2">Uncharacterized protein</fullName>
    </submittedName>
</protein>